<evidence type="ECO:0000313" key="4">
    <source>
        <dbReference type="Proteomes" id="UP000608754"/>
    </source>
</evidence>
<dbReference type="RefSeq" id="WP_194181926.1">
    <property type="nucleotide sequence ID" value="NZ_JADGIK010000002.1"/>
</dbReference>
<dbReference type="NCBIfam" id="TIGR04183">
    <property type="entry name" value="Por_Secre_tail"/>
    <property type="match status" value="1"/>
</dbReference>
<comment type="caution">
    <text evidence="3">The sequence shown here is derived from an EMBL/GenBank/DDBJ whole genome shotgun (WGS) entry which is preliminary data.</text>
</comment>
<reference evidence="3" key="1">
    <citation type="submission" date="2020-10" db="EMBL/GenBank/DDBJ databases">
        <authorList>
            <person name="Lu T."/>
            <person name="Wang Q."/>
            <person name="Han X."/>
        </authorList>
    </citation>
    <scope>NUCLEOTIDE SEQUENCE</scope>
    <source>
        <strain evidence="3">WQ 117</strain>
    </source>
</reference>
<evidence type="ECO:0000259" key="2">
    <source>
        <dbReference type="Pfam" id="PF18962"/>
    </source>
</evidence>
<keyword evidence="4" id="KW-1185">Reference proteome</keyword>
<dbReference type="AlphaFoldDB" id="A0A8J7FVS4"/>
<proteinExistence type="predicted"/>
<sequence>MNVIKSDNQYYLTLKDIKGSETINKLIVLDENMSQVSSTTLEIKNNLDLKEIFLNKDYIISTSNQINTLDDKKTSKIPESYYNYETFDLSGKKLNSKKLGLKGYNYLEKSIITRDNSIILFGSSSEIKNNLQDNSQLYLVKIGDKENQNNRKFIEAYPNPTSDFVNILINKDFDNATIEIYNITGQYLQSIVVKYRSTPISLENYPSGLYIAKINYDNQTESIKIIKK</sequence>
<evidence type="ECO:0000256" key="1">
    <source>
        <dbReference type="ARBA" id="ARBA00022729"/>
    </source>
</evidence>
<organism evidence="3 4">
    <name type="scientific">Faecalibacter rhinopitheci</name>
    <dbReference type="NCBI Taxonomy" id="2779678"/>
    <lineage>
        <taxon>Bacteria</taxon>
        <taxon>Pseudomonadati</taxon>
        <taxon>Bacteroidota</taxon>
        <taxon>Flavobacteriia</taxon>
        <taxon>Flavobacteriales</taxon>
        <taxon>Weeksellaceae</taxon>
        <taxon>Faecalibacter</taxon>
    </lineage>
</organism>
<gene>
    <name evidence="3" type="ORF">IM532_02735</name>
</gene>
<evidence type="ECO:0000313" key="3">
    <source>
        <dbReference type="EMBL" id="MBF0596388.1"/>
    </source>
</evidence>
<name>A0A8J7FVS4_9FLAO</name>
<dbReference type="EMBL" id="JADGIK010000002">
    <property type="protein sequence ID" value="MBF0596388.1"/>
    <property type="molecule type" value="Genomic_DNA"/>
</dbReference>
<protein>
    <submittedName>
        <fullName evidence="3">T9SS type A sorting domain-containing protein</fullName>
    </submittedName>
</protein>
<keyword evidence="1" id="KW-0732">Signal</keyword>
<feature type="domain" description="Secretion system C-terminal sorting" evidence="2">
    <location>
        <begin position="157"/>
        <end position="226"/>
    </location>
</feature>
<dbReference type="Proteomes" id="UP000608754">
    <property type="component" value="Unassembled WGS sequence"/>
</dbReference>
<dbReference type="InterPro" id="IPR026444">
    <property type="entry name" value="Secre_tail"/>
</dbReference>
<accession>A0A8J7FVS4</accession>
<dbReference type="Pfam" id="PF18962">
    <property type="entry name" value="Por_Secre_tail"/>
    <property type="match status" value="1"/>
</dbReference>